<evidence type="ECO:0000256" key="1">
    <source>
        <dbReference type="ARBA" id="ARBA00001561"/>
    </source>
</evidence>
<feature type="compositionally biased region" description="Low complexity" evidence="6">
    <location>
        <begin position="276"/>
        <end position="304"/>
    </location>
</feature>
<dbReference type="InterPro" id="IPR036366">
    <property type="entry name" value="PGBDSf"/>
</dbReference>
<protein>
    <recommendedName>
        <fullName evidence="3">N-acetylmuramoyl-L-alanine amidase</fullName>
        <ecNumber evidence="3">3.5.1.28</ecNumber>
    </recommendedName>
</protein>
<feature type="chain" id="PRO_5030664072" description="N-acetylmuramoyl-L-alanine amidase" evidence="7">
    <location>
        <begin position="20"/>
        <end position="349"/>
    </location>
</feature>
<evidence type="ECO:0000259" key="8">
    <source>
        <dbReference type="SMART" id="SM00644"/>
    </source>
</evidence>
<reference evidence="9 10" key="1">
    <citation type="submission" date="2020-04" db="EMBL/GenBank/DDBJ databases">
        <title>Genome sequencing of novel species.</title>
        <authorList>
            <person name="Heo J."/>
            <person name="Kim S.-J."/>
            <person name="Kim J.-S."/>
            <person name="Hong S.-B."/>
            <person name="Kwon S.-W."/>
        </authorList>
    </citation>
    <scope>NUCLEOTIDE SEQUENCE [LARGE SCALE GENOMIC DNA]</scope>
    <source>
        <strain evidence="9 10">GN2-R2</strain>
    </source>
</reference>
<feature type="compositionally biased region" description="Pro residues" evidence="6">
    <location>
        <begin position="319"/>
        <end position="332"/>
    </location>
</feature>
<name>A0A7Z2VW75_9BURK</name>
<evidence type="ECO:0000313" key="9">
    <source>
        <dbReference type="EMBL" id="QJE00080.1"/>
    </source>
</evidence>
<dbReference type="PANTHER" id="PTHR30417">
    <property type="entry name" value="N-ACETYLMURAMOYL-L-ALANINE AMIDASE AMID"/>
    <property type="match status" value="1"/>
</dbReference>
<comment type="catalytic activity">
    <reaction evidence="1">
        <text>Hydrolyzes the link between N-acetylmuramoyl residues and L-amino acid residues in certain cell-wall glycopeptides.</text>
        <dbReference type="EC" id="3.5.1.28"/>
    </reaction>
</comment>
<dbReference type="GO" id="GO:0008745">
    <property type="term" value="F:N-acetylmuramoyl-L-alanine amidase activity"/>
    <property type="evidence" value="ECO:0007669"/>
    <property type="project" value="UniProtKB-EC"/>
</dbReference>
<dbReference type="EC" id="3.5.1.28" evidence="3"/>
<dbReference type="GO" id="GO:0019867">
    <property type="term" value="C:outer membrane"/>
    <property type="evidence" value="ECO:0007669"/>
    <property type="project" value="TreeGrafter"/>
</dbReference>
<dbReference type="SUPFAM" id="SSF55846">
    <property type="entry name" value="N-acetylmuramoyl-L-alanine amidase-like"/>
    <property type="match status" value="1"/>
</dbReference>
<evidence type="ECO:0000313" key="10">
    <source>
        <dbReference type="Proteomes" id="UP000502415"/>
    </source>
</evidence>
<keyword evidence="7" id="KW-0732">Signal</keyword>
<dbReference type="InterPro" id="IPR036365">
    <property type="entry name" value="PGBD-like_sf"/>
</dbReference>
<feature type="region of interest" description="Disordered" evidence="6">
    <location>
        <begin position="276"/>
        <end position="349"/>
    </location>
</feature>
<dbReference type="KEGG" id="mfy:HH212_08595"/>
<dbReference type="FunFam" id="3.40.80.10:FF:000003">
    <property type="entry name" value="N-acetylmuramoyl-L-alanine amidase"/>
    <property type="match status" value="1"/>
</dbReference>
<evidence type="ECO:0000256" key="4">
    <source>
        <dbReference type="ARBA" id="ARBA00022801"/>
    </source>
</evidence>
<dbReference type="InterPro" id="IPR051206">
    <property type="entry name" value="NAMLAA_amidase_2"/>
</dbReference>
<proteinExistence type="inferred from homology"/>
<dbReference type="Proteomes" id="UP000502415">
    <property type="component" value="Chromosome"/>
</dbReference>
<dbReference type="AlphaFoldDB" id="A0A7Z2VW75"/>
<dbReference type="InterPro" id="IPR002502">
    <property type="entry name" value="Amidase_domain"/>
</dbReference>
<gene>
    <name evidence="9" type="ORF">HH212_08595</name>
</gene>
<comment type="similarity">
    <text evidence="2">Belongs to the N-acetylmuramoyl-L-alanine amidase 2 family.</text>
</comment>
<keyword evidence="10" id="KW-1185">Reference proteome</keyword>
<organism evidence="9 10">
    <name type="scientific">Massilia forsythiae</name>
    <dbReference type="NCBI Taxonomy" id="2728020"/>
    <lineage>
        <taxon>Bacteria</taxon>
        <taxon>Pseudomonadati</taxon>
        <taxon>Pseudomonadota</taxon>
        <taxon>Betaproteobacteria</taxon>
        <taxon>Burkholderiales</taxon>
        <taxon>Oxalobacteraceae</taxon>
        <taxon>Telluria group</taxon>
        <taxon>Massilia</taxon>
    </lineage>
</organism>
<dbReference type="InterPro" id="IPR002477">
    <property type="entry name" value="Peptidoglycan-bd-like"/>
</dbReference>
<dbReference type="InterPro" id="IPR036505">
    <property type="entry name" value="Amidase/PGRP_sf"/>
</dbReference>
<feature type="domain" description="N-acetylmuramoyl-L-alanine amidase" evidence="8">
    <location>
        <begin position="26"/>
        <end position="167"/>
    </location>
</feature>
<dbReference type="Gene3D" id="1.10.101.10">
    <property type="entry name" value="PGBD-like superfamily/PGBD"/>
    <property type="match status" value="1"/>
</dbReference>
<dbReference type="Pfam" id="PF01510">
    <property type="entry name" value="Amidase_2"/>
    <property type="match status" value="1"/>
</dbReference>
<accession>A0A7Z2VW75</accession>
<dbReference type="Gene3D" id="3.40.80.10">
    <property type="entry name" value="Peptidoglycan recognition protein-like"/>
    <property type="match status" value="1"/>
</dbReference>
<feature type="signal peptide" evidence="7">
    <location>
        <begin position="1"/>
        <end position="19"/>
    </location>
</feature>
<dbReference type="SMART" id="SM00644">
    <property type="entry name" value="Ami_2"/>
    <property type="match status" value="1"/>
</dbReference>
<evidence type="ECO:0000256" key="5">
    <source>
        <dbReference type="ARBA" id="ARBA00023316"/>
    </source>
</evidence>
<dbReference type="RefSeq" id="WP_170202113.1">
    <property type="nucleotide sequence ID" value="NZ_CP051685.1"/>
</dbReference>
<dbReference type="CDD" id="cd06583">
    <property type="entry name" value="PGRP"/>
    <property type="match status" value="1"/>
</dbReference>
<dbReference type="SUPFAM" id="SSF47090">
    <property type="entry name" value="PGBD-like"/>
    <property type="match status" value="1"/>
</dbReference>
<evidence type="ECO:0000256" key="2">
    <source>
        <dbReference type="ARBA" id="ARBA00007553"/>
    </source>
</evidence>
<evidence type="ECO:0000256" key="7">
    <source>
        <dbReference type="SAM" id="SignalP"/>
    </source>
</evidence>
<keyword evidence="5" id="KW-0961">Cell wall biogenesis/degradation</keyword>
<sequence>MKTLAATLLIALLAGCATPPSGPQYDHTYTAKGQASRARFVVLHYTVSDRANSIKILTQQEVSAHYLVTDDPVPTIYNLVDERNAAWHAGNSSWKNFTQLNNSSIGIEIVNPGWKDTPNGRVYAPFNQAQVDALIPLVRDIVTRHHIAPENVLGHSDIAPLRKQDPGPMFPWRQLAAAGLVTWPDANRVAAIVPIFQAQLPPVAWYQKKLATWGYGLVQSGVWDEQTRTVLAAFQMKYRPANIAGVPDVETAALLEALTNPAGPLPPVPAPPPVITTPVLPQPGYGPVQPGQPAAPAPGYDQPLQPAPVQPLPGQVQPQPVPPQPPTQPLTPPTGATVMPATPAAPIQQ</sequence>
<evidence type="ECO:0000256" key="3">
    <source>
        <dbReference type="ARBA" id="ARBA00011901"/>
    </source>
</evidence>
<keyword evidence="4" id="KW-0378">Hydrolase</keyword>
<dbReference type="GO" id="GO:0009253">
    <property type="term" value="P:peptidoglycan catabolic process"/>
    <property type="evidence" value="ECO:0007669"/>
    <property type="project" value="InterPro"/>
</dbReference>
<dbReference type="PROSITE" id="PS51257">
    <property type="entry name" value="PROKAR_LIPOPROTEIN"/>
    <property type="match status" value="1"/>
</dbReference>
<dbReference type="GO" id="GO:0009254">
    <property type="term" value="P:peptidoglycan turnover"/>
    <property type="evidence" value="ECO:0007669"/>
    <property type="project" value="TreeGrafter"/>
</dbReference>
<dbReference type="PANTHER" id="PTHR30417:SF1">
    <property type="entry name" value="N-ACETYLMURAMOYL-L-ALANINE AMIDASE AMID"/>
    <property type="match status" value="1"/>
</dbReference>
<evidence type="ECO:0000256" key="6">
    <source>
        <dbReference type="SAM" id="MobiDB-lite"/>
    </source>
</evidence>
<dbReference type="EMBL" id="CP051685">
    <property type="protein sequence ID" value="QJE00080.1"/>
    <property type="molecule type" value="Genomic_DNA"/>
</dbReference>
<dbReference type="Pfam" id="PF01471">
    <property type="entry name" value="PG_binding_1"/>
    <property type="match status" value="1"/>
</dbReference>
<dbReference type="GO" id="GO:0071555">
    <property type="term" value="P:cell wall organization"/>
    <property type="evidence" value="ECO:0007669"/>
    <property type="project" value="UniProtKB-KW"/>
</dbReference>